<proteinExistence type="predicted"/>
<protein>
    <submittedName>
        <fullName evidence="2">Uncharacterized protein</fullName>
    </submittedName>
</protein>
<evidence type="ECO:0000313" key="2">
    <source>
        <dbReference type="EMBL" id="MAA13165.1"/>
    </source>
</evidence>
<feature type="region of interest" description="Disordered" evidence="1">
    <location>
        <begin position="117"/>
        <end position="140"/>
    </location>
</feature>
<organism evidence="2">
    <name type="scientific">Rhipicephalus zambeziensis</name>
    <dbReference type="NCBI Taxonomy" id="60191"/>
    <lineage>
        <taxon>Eukaryota</taxon>
        <taxon>Metazoa</taxon>
        <taxon>Ecdysozoa</taxon>
        <taxon>Arthropoda</taxon>
        <taxon>Chelicerata</taxon>
        <taxon>Arachnida</taxon>
        <taxon>Acari</taxon>
        <taxon>Parasitiformes</taxon>
        <taxon>Ixodida</taxon>
        <taxon>Ixodoidea</taxon>
        <taxon>Ixodidae</taxon>
        <taxon>Rhipicephalinae</taxon>
        <taxon>Rhipicephalus</taxon>
        <taxon>Rhipicephalus</taxon>
    </lineage>
</organism>
<sequence>MGHLDGDERTTGAPEQTGFPSEPRERRLCSLLRVWGLRKGHPLFLPAKDSNGVCDLVDCVADERLRQVDECIASDFSLKASASTKVLRRPFPRRGILRRSPQCRRGVDVCFRCDDGASSKAPRSTGRGLPPARRTTRVGG</sequence>
<accession>A0A224Y8Q1</accession>
<evidence type="ECO:0000256" key="1">
    <source>
        <dbReference type="SAM" id="MobiDB-lite"/>
    </source>
</evidence>
<reference evidence="2" key="1">
    <citation type="journal article" date="2017" name="Parasit. Vectors">
        <title>Sialotranscriptomics of Rhipicephalus zambeziensis reveals intricate expression profiles of secretory proteins and suggests tight temporal transcriptional regulation during blood-feeding.</title>
        <authorList>
            <person name="de Castro M.H."/>
            <person name="de Klerk D."/>
            <person name="Pienaar R."/>
            <person name="Rees D.J.G."/>
            <person name="Mans B.J."/>
        </authorList>
    </citation>
    <scope>NUCLEOTIDE SEQUENCE</scope>
    <source>
        <tissue evidence="2">Salivary glands</tissue>
    </source>
</reference>
<name>A0A224Y8Q1_9ACAR</name>
<feature type="compositionally biased region" description="Basic and acidic residues" evidence="1">
    <location>
        <begin position="1"/>
        <end position="10"/>
    </location>
</feature>
<dbReference type="EMBL" id="GFPF01002019">
    <property type="protein sequence ID" value="MAA13165.1"/>
    <property type="molecule type" value="Transcribed_RNA"/>
</dbReference>
<feature type="region of interest" description="Disordered" evidence="1">
    <location>
        <begin position="1"/>
        <end position="23"/>
    </location>
</feature>
<dbReference type="AlphaFoldDB" id="A0A224Y8Q1"/>